<evidence type="ECO:0000256" key="5">
    <source>
        <dbReference type="ARBA" id="ARBA00023295"/>
    </source>
</evidence>
<dbReference type="GO" id="GO:0004565">
    <property type="term" value="F:beta-galactosidase activity"/>
    <property type="evidence" value="ECO:0007669"/>
    <property type="project" value="UniProtKB-EC"/>
</dbReference>
<comment type="similarity">
    <text evidence="2">Belongs to the glycosyl hydrolase 35 family.</text>
</comment>
<dbReference type="EMBL" id="JBJUIK010000011">
    <property type="protein sequence ID" value="KAL3514687.1"/>
    <property type="molecule type" value="Genomic_DNA"/>
</dbReference>
<evidence type="ECO:0000259" key="6">
    <source>
        <dbReference type="PROSITE" id="PS50228"/>
    </source>
</evidence>
<dbReference type="SUPFAM" id="SSF51445">
    <property type="entry name" value="(Trans)glycosidases"/>
    <property type="match status" value="1"/>
</dbReference>
<dbReference type="PANTHER" id="PTHR23421">
    <property type="entry name" value="BETA-GALACTOSIDASE RELATED"/>
    <property type="match status" value="1"/>
</dbReference>
<name>A0ABD2Z8K5_9GENT</name>
<dbReference type="PROSITE" id="PS50228">
    <property type="entry name" value="SUEL_LECTIN"/>
    <property type="match status" value="1"/>
</dbReference>
<dbReference type="Pfam" id="PF02140">
    <property type="entry name" value="SUEL_Lectin"/>
    <property type="match status" value="1"/>
</dbReference>
<dbReference type="AlphaFoldDB" id="A0ABD2Z8K5"/>
<evidence type="ECO:0000313" key="7">
    <source>
        <dbReference type="EMBL" id="KAL3514687.1"/>
    </source>
</evidence>
<proteinExistence type="inferred from homology"/>
<keyword evidence="5" id="KW-0326">Glycosidase</keyword>
<gene>
    <name evidence="7" type="ORF">ACH5RR_027404</name>
</gene>
<dbReference type="CDD" id="cd22842">
    <property type="entry name" value="Gal_Rha_Lectin_BGal"/>
    <property type="match status" value="1"/>
</dbReference>
<dbReference type="InterPro" id="IPR031330">
    <property type="entry name" value="Gly_Hdrlase_35_cat"/>
</dbReference>
<evidence type="ECO:0000256" key="3">
    <source>
        <dbReference type="ARBA" id="ARBA00012756"/>
    </source>
</evidence>
<organism evidence="7 8">
    <name type="scientific">Cinchona calisaya</name>
    <dbReference type="NCBI Taxonomy" id="153742"/>
    <lineage>
        <taxon>Eukaryota</taxon>
        <taxon>Viridiplantae</taxon>
        <taxon>Streptophyta</taxon>
        <taxon>Embryophyta</taxon>
        <taxon>Tracheophyta</taxon>
        <taxon>Spermatophyta</taxon>
        <taxon>Magnoliopsida</taxon>
        <taxon>eudicotyledons</taxon>
        <taxon>Gunneridae</taxon>
        <taxon>Pentapetalae</taxon>
        <taxon>asterids</taxon>
        <taxon>lamiids</taxon>
        <taxon>Gentianales</taxon>
        <taxon>Rubiaceae</taxon>
        <taxon>Cinchonoideae</taxon>
        <taxon>Cinchoneae</taxon>
        <taxon>Cinchona</taxon>
    </lineage>
</organism>
<evidence type="ECO:0000256" key="1">
    <source>
        <dbReference type="ARBA" id="ARBA00001412"/>
    </source>
</evidence>
<dbReference type="InterPro" id="IPR008979">
    <property type="entry name" value="Galactose-bd-like_sf"/>
</dbReference>
<comment type="catalytic activity">
    <reaction evidence="1">
        <text>Hydrolysis of terminal non-reducing beta-D-galactose residues in beta-D-galactosides.</text>
        <dbReference type="EC" id="3.2.1.23"/>
    </reaction>
</comment>
<evidence type="ECO:0000313" key="8">
    <source>
        <dbReference type="Proteomes" id="UP001630127"/>
    </source>
</evidence>
<sequence length="549" mass="60424">MWEDLIIKAKNAGLDAIETCVFWNTHEPTQGNIENEYETAEKKLGAAGSAYLKWAAATAVGLNTGVPWVMCKQDDAPDPIINTCNVFYSNTFLPNKPYKPIMWTEAWTGWFTQFGGVINHRPVQDLAFAVARFIQRGGSFLNYYMFHGGTNFGRTSGPFITTSYDYDAPIDEYGLLWQPKYGHLMELHRAIKMCERALVSSDPTVISLGSSQENFGEDISSLEDSSTLAAVGLLEQLNLTRDNSDYLWYITSIDISPSESFFRGGQKPTLFVQSRGHAVHVFINGQLSGSAYSTPENMRVVFNEPVNLHAGTNRIALLSIAVGLPNNGIHFETWDIGILGPVALQGLDQGHKDLSSKKWTYKVGLKGESMNLVSPNGVSSIEWMPGSLVTQDQQPLKWYHVPLSWLKPTQNLLVLFEELGGDASKISLVKTTTKSVCATAHEHHPTTENLHMDSNGESEMLRQTKVLQCASGQTISAINFASFGTPSGTCGTFQQGTCHAMCIGQESCRVTVSNTYFGSDPCPSQLKRLYVEAICSASDSRTTQSNFEG</sequence>
<feature type="domain" description="SUEL-type lectin" evidence="6">
    <location>
        <begin position="467"/>
        <end position="536"/>
    </location>
</feature>
<dbReference type="InterPro" id="IPR000922">
    <property type="entry name" value="Lectin_gal-bd_dom"/>
</dbReference>
<dbReference type="FunFam" id="2.60.120.260:FF:000061">
    <property type="entry name" value="Beta-galactosidase"/>
    <property type="match status" value="1"/>
</dbReference>
<reference evidence="7 8" key="1">
    <citation type="submission" date="2024-11" db="EMBL/GenBank/DDBJ databases">
        <title>A near-complete genome assembly of Cinchona calisaya.</title>
        <authorList>
            <person name="Lian D.C."/>
            <person name="Zhao X.W."/>
            <person name="Wei L."/>
        </authorList>
    </citation>
    <scope>NUCLEOTIDE SEQUENCE [LARGE SCALE GENOMIC DNA]</scope>
    <source>
        <tissue evidence="7">Nenye</tissue>
    </source>
</reference>
<keyword evidence="8" id="KW-1185">Reference proteome</keyword>
<evidence type="ECO:0000256" key="4">
    <source>
        <dbReference type="ARBA" id="ARBA00022801"/>
    </source>
</evidence>
<dbReference type="InterPro" id="IPR048913">
    <property type="entry name" value="BetaGal_gal-bd"/>
</dbReference>
<keyword evidence="4" id="KW-0378">Hydrolase</keyword>
<dbReference type="InterPro" id="IPR017853">
    <property type="entry name" value="GH"/>
</dbReference>
<dbReference type="InterPro" id="IPR043159">
    <property type="entry name" value="Lectin_gal-bd_sf"/>
</dbReference>
<dbReference type="Pfam" id="PF21467">
    <property type="entry name" value="BetaGal_gal-bd"/>
    <property type="match status" value="1"/>
</dbReference>
<dbReference type="Gene3D" id="3.20.20.80">
    <property type="entry name" value="Glycosidases"/>
    <property type="match status" value="2"/>
</dbReference>
<dbReference type="EC" id="3.2.1.23" evidence="3"/>
<comment type="caution">
    <text evidence="7">The sequence shown here is derived from an EMBL/GenBank/DDBJ whole genome shotgun (WGS) entry which is preliminary data.</text>
</comment>
<accession>A0ABD2Z8K5</accession>
<dbReference type="Proteomes" id="UP001630127">
    <property type="component" value="Unassembled WGS sequence"/>
</dbReference>
<dbReference type="SUPFAM" id="SSF49785">
    <property type="entry name" value="Galactose-binding domain-like"/>
    <property type="match status" value="1"/>
</dbReference>
<dbReference type="InterPro" id="IPR001944">
    <property type="entry name" value="Glycoside_Hdrlase_35"/>
</dbReference>
<evidence type="ECO:0000256" key="2">
    <source>
        <dbReference type="ARBA" id="ARBA00009809"/>
    </source>
</evidence>
<dbReference type="Pfam" id="PF01301">
    <property type="entry name" value="Glyco_hydro_35"/>
    <property type="match status" value="2"/>
</dbReference>
<protein>
    <recommendedName>
        <fullName evidence="3">beta-galactosidase</fullName>
        <ecNumber evidence="3">3.2.1.23</ecNumber>
    </recommendedName>
</protein>
<dbReference type="Gene3D" id="2.60.120.740">
    <property type="match status" value="1"/>
</dbReference>